<organism evidence="2 3">
    <name type="scientific">Mycena citricolor</name>
    <dbReference type="NCBI Taxonomy" id="2018698"/>
    <lineage>
        <taxon>Eukaryota</taxon>
        <taxon>Fungi</taxon>
        <taxon>Dikarya</taxon>
        <taxon>Basidiomycota</taxon>
        <taxon>Agaricomycotina</taxon>
        <taxon>Agaricomycetes</taxon>
        <taxon>Agaricomycetidae</taxon>
        <taxon>Agaricales</taxon>
        <taxon>Marasmiineae</taxon>
        <taxon>Mycenaceae</taxon>
        <taxon>Mycena</taxon>
    </lineage>
</organism>
<protein>
    <submittedName>
        <fullName evidence="2">Uncharacterized protein</fullName>
    </submittedName>
</protein>
<accession>A0AAD2H4W2</accession>
<name>A0AAD2H4W2_9AGAR</name>
<feature type="compositionally biased region" description="Polar residues" evidence="1">
    <location>
        <begin position="1"/>
        <end position="11"/>
    </location>
</feature>
<comment type="caution">
    <text evidence="2">The sequence shown here is derived from an EMBL/GenBank/DDBJ whole genome shotgun (WGS) entry which is preliminary data.</text>
</comment>
<evidence type="ECO:0000313" key="2">
    <source>
        <dbReference type="EMBL" id="CAK5269286.1"/>
    </source>
</evidence>
<feature type="region of interest" description="Disordered" evidence="1">
    <location>
        <begin position="1"/>
        <end position="60"/>
    </location>
</feature>
<keyword evidence="3" id="KW-1185">Reference proteome</keyword>
<dbReference type="EMBL" id="CAVNYO010000144">
    <property type="protein sequence ID" value="CAK5269286.1"/>
    <property type="molecule type" value="Genomic_DNA"/>
</dbReference>
<sequence>MTLSDSHSEGNVVSHDSRFHISRSSNLSRPTGMLKNESPISRRKRRRTAPMASKIRASNHLSNIPTVHSLEVDID</sequence>
<evidence type="ECO:0000256" key="1">
    <source>
        <dbReference type="SAM" id="MobiDB-lite"/>
    </source>
</evidence>
<dbReference type="Proteomes" id="UP001295794">
    <property type="component" value="Unassembled WGS sequence"/>
</dbReference>
<gene>
    <name evidence="2" type="ORF">MYCIT1_LOCUS12886</name>
</gene>
<dbReference type="AlphaFoldDB" id="A0AAD2H4W2"/>
<evidence type="ECO:0000313" key="3">
    <source>
        <dbReference type="Proteomes" id="UP001295794"/>
    </source>
</evidence>
<reference evidence="2" key="1">
    <citation type="submission" date="2023-11" db="EMBL/GenBank/DDBJ databases">
        <authorList>
            <person name="De Vega J J."/>
            <person name="De Vega J J."/>
        </authorList>
    </citation>
    <scope>NUCLEOTIDE SEQUENCE</scope>
</reference>
<proteinExistence type="predicted"/>